<evidence type="ECO:0000313" key="14">
    <source>
        <dbReference type="Proteomes" id="UP000563524"/>
    </source>
</evidence>
<dbReference type="GO" id="GO:0005524">
    <property type="term" value="F:ATP binding"/>
    <property type="evidence" value="ECO:0007669"/>
    <property type="project" value="UniProtKB-KW"/>
</dbReference>
<evidence type="ECO:0000256" key="5">
    <source>
        <dbReference type="ARBA" id="ARBA00022679"/>
    </source>
</evidence>
<feature type="domain" description="Cytidyltransferase-like" evidence="12">
    <location>
        <begin position="16"/>
        <end position="197"/>
    </location>
</feature>
<keyword evidence="9 11" id="KW-0520">NAD</keyword>
<evidence type="ECO:0000256" key="6">
    <source>
        <dbReference type="ARBA" id="ARBA00022695"/>
    </source>
</evidence>
<dbReference type="NCBIfam" id="TIGR00125">
    <property type="entry name" value="cyt_tran_rel"/>
    <property type="match status" value="1"/>
</dbReference>
<dbReference type="InterPro" id="IPR005248">
    <property type="entry name" value="NadD/NMNAT"/>
</dbReference>
<dbReference type="InterPro" id="IPR004821">
    <property type="entry name" value="Cyt_trans-like"/>
</dbReference>
<sequence length="202" mass="22003">MTDGLPRFAPEDAVGLFGGSFNPAHGGHLAVAEAARRACNLRAVVWLVSPGNPLKAQAGYLSLPERTARVRAMTKGRPAMIASDAEARLGTRYTVDTVAALAGRHPGVRFVWIMGADSLASFHRWRHWRRIANTLPLLVVSRPGQAMPALTSPSAHALRQYRLREADVASLPRCRPPAWAYLPAVHDARSATEIRRREASSC</sequence>
<evidence type="ECO:0000256" key="8">
    <source>
        <dbReference type="ARBA" id="ARBA00022840"/>
    </source>
</evidence>
<dbReference type="HAMAP" id="MF_00244">
    <property type="entry name" value="NaMN_adenylyltr"/>
    <property type="match status" value="1"/>
</dbReference>
<dbReference type="CDD" id="cd02165">
    <property type="entry name" value="NMNAT"/>
    <property type="match status" value="1"/>
</dbReference>
<name>A0A840I3K4_9PROT</name>
<dbReference type="AlphaFoldDB" id="A0A840I3K4"/>
<evidence type="ECO:0000256" key="9">
    <source>
        <dbReference type="ARBA" id="ARBA00023027"/>
    </source>
</evidence>
<keyword evidence="6 11" id="KW-0548">Nucleotidyltransferase</keyword>
<dbReference type="Gene3D" id="3.40.50.620">
    <property type="entry name" value="HUPs"/>
    <property type="match status" value="1"/>
</dbReference>
<dbReference type="GO" id="GO:0009435">
    <property type="term" value="P:NAD+ biosynthetic process"/>
    <property type="evidence" value="ECO:0007669"/>
    <property type="project" value="UniProtKB-UniRule"/>
</dbReference>
<dbReference type="GO" id="GO:0004515">
    <property type="term" value="F:nicotinate-nucleotide adenylyltransferase activity"/>
    <property type="evidence" value="ECO:0007669"/>
    <property type="project" value="UniProtKB-UniRule"/>
</dbReference>
<evidence type="ECO:0000313" key="13">
    <source>
        <dbReference type="EMBL" id="MBB4658861.1"/>
    </source>
</evidence>
<evidence type="ECO:0000256" key="2">
    <source>
        <dbReference type="ARBA" id="ARBA00005019"/>
    </source>
</evidence>
<evidence type="ECO:0000256" key="10">
    <source>
        <dbReference type="ARBA" id="ARBA00048721"/>
    </source>
</evidence>
<dbReference type="EMBL" id="JACHOB010000002">
    <property type="protein sequence ID" value="MBB4658861.1"/>
    <property type="molecule type" value="Genomic_DNA"/>
</dbReference>
<comment type="pathway">
    <text evidence="2 11">Cofactor biosynthesis; NAD(+) biosynthesis; deamido-NAD(+) from nicotinate D-ribonucleotide: step 1/1.</text>
</comment>
<evidence type="ECO:0000256" key="1">
    <source>
        <dbReference type="ARBA" id="ARBA00002324"/>
    </source>
</evidence>
<keyword evidence="8 11" id="KW-0067">ATP-binding</keyword>
<gene>
    <name evidence="11" type="primary">nadD</name>
    <name evidence="13" type="ORF">GGQ59_001375</name>
</gene>
<keyword evidence="14" id="KW-1185">Reference proteome</keyword>
<dbReference type="PANTHER" id="PTHR39321:SF3">
    <property type="entry name" value="PHOSPHOPANTETHEINE ADENYLYLTRANSFERASE"/>
    <property type="match status" value="1"/>
</dbReference>
<protein>
    <recommendedName>
        <fullName evidence="11">Probable nicotinate-nucleotide adenylyltransferase</fullName>
        <ecNumber evidence="11">2.7.7.18</ecNumber>
    </recommendedName>
    <alternativeName>
        <fullName evidence="11">Deamido-NAD(+) diphosphorylase</fullName>
    </alternativeName>
    <alternativeName>
        <fullName evidence="11">Deamido-NAD(+) pyrophosphorylase</fullName>
    </alternativeName>
    <alternativeName>
        <fullName evidence="11">Nicotinate mononucleotide adenylyltransferase</fullName>
        <shortName evidence="11">NaMN adenylyltransferase</shortName>
    </alternativeName>
</protein>
<dbReference type="UniPathway" id="UPA00253">
    <property type="reaction ID" value="UER00332"/>
</dbReference>
<dbReference type="InterPro" id="IPR014729">
    <property type="entry name" value="Rossmann-like_a/b/a_fold"/>
</dbReference>
<dbReference type="PANTHER" id="PTHR39321">
    <property type="entry name" value="NICOTINATE-NUCLEOTIDE ADENYLYLTRANSFERASE-RELATED"/>
    <property type="match status" value="1"/>
</dbReference>
<dbReference type="NCBIfam" id="NF000843">
    <property type="entry name" value="PRK00071.2-2"/>
    <property type="match status" value="1"/>
</dbReference>
<evidence type="ECO:0000256" key="3">
    <source>
        <dbReference type="ARBA" id="ARBA00009014"/>
    </source>
</evidence>
<proteinExistence type="inferred from homology"/>
<dbReference type="Pfam" id="PF01467">
    <property type="entry name" value="CTP_transf_like"/>
    <property type="match status" value="1"/>
</dbReference>
<keyword evidence="4 11" id="KW-0662">Pyridine nucleotide biosynthesis</keyword>
<evidence type="ECO:0000256" key="4">
    <source>
        <dbReference type="ARBA" id="ARBA00022642"/>
    </source>
</evidence>
<comment type="caution">
    <text evidence="13">The sequence shown here is derived from an EMBL/GenBank/DDBJ whole genome shotgun (WGS) entry which is preliminary data.</text>
</comment>
<evidence type="ECO:0000259" key="12">
    <source>
        <dbReference type="Pfam" id="PF01467"/>
    </source>
</evidence>
<dbReference type="SUPFAM" id="SSF52374">
    <property type="entry name" value="Nucleotidylyl transferase"/>
    <property type="match status" value="1"/>
</dbReference>
<dbReference type="EC" id="2.7.7.18" evidence="11"/>
<keyword evidence="5 11" id="KW-0808">Transferase</keyword>
<reference evidence="13 14" key="1">
    <citation type="submission" date="2020-08" db="EMBL/GenBank/DDBJ databases">
        <title>Genomic Encyclopedia of Type Strains, Phase IV (KMG-IV): sequencing the most valuable type-strain genomes for metagenomic binning, comparative biology and taxonomic classification.</title>
        <authorList>
            <person name="Goeker M."/>
        </authorList>
    </citation>
    <scope>NUCLEOTIDE SEQUENCE [LARGE SCALE GENOMIC DNA]</scope>
    <source>
        <strain evidence="13 14">DSM 102850</strain>
    </source>
</reference>
<evidence type="ECO:0000256" key="7">
    <source>
        <dbReference type="ARBA" id="ARBA00022741"/>
    </source>
</evidence>
<dbReference type="Proteomes" id="UP000563524">
    <property type="component" value="Unassembled WGS sequence"/>
</dbReference>
<organism evidence="13 14">
    <name type="scientific">Parvularcula dongshanensis</name>
    <dbReference type="NCBI Taxonomy" id="1173995"/>
    <lineage>
        <taxon>Bacteria</taxon>
        <taxon>Pseudomonadati</taxon>
        <taxon>Pseudomonadota</taxon>
        <taxon>Alphaproteobacteria</taxon>
        <taxon>Parvularculales</taxon>
        <taxon>Parvularculaceae</taxon>
        <taxon>Parvularcula</taxon>
    </lineage>
</organism>
<comment type="similarity">
    <text evidence="3 11">Belongs to the NadD family.</text>
</comment>
<keyword evidence="7 11" id="KW-0547">Nucleotide-binding</keyword>
<dbReference type="RefSeq" id="WP_221400921.1">
    <property type="nucleotide sequence ID" value="NZ_JACHOB010000002.1"/>
</dbReference>
<comment type="function">
    <text evidence="1 11">Catalyzes the reversible adenylation of nicotinate mononucleotide (NaMN) to nicotinic acid adenine dinucleotide (NaAD).</text>
</comment>
<evidence type="ECO:0000256" key="11">
    <source>
        <dbReference type="HAMAP-Rule" id="MF_00244"/>
    </source>
</evidence>
<comment type="catalytic activity">
    <reaction evidence="10 11">
        <text>nicotinate beta-D-ribonucleotide + ATP + H(+) = deamido-NAD(+) + diphosphate</text>
        <dbReference type="Rhea" id="RHEA:22860"/>
        <dbReference type="ChEBI" id="CHEBI:15378"/>
        <dbReference type="ChEBI" id="CHEBI:30616"/>
        <dbReference type="ChEBI" id="CHEBI:33019"/>
        <dbReference type="ChEBI" id="CHEBI:57502"/>
        <dbReference type="ChEBI" id="CHEBI:58437"/>
        <dbReference type="EC" id="2.7.7.18"/>
    </reaction>
</comment>
<accession>A0A840I3K4</accession>